<evidence type="ECO:0000256" key="5">
    <source>
        <dbReference type="ARBA" id="ARBA00022692"/>
    </source>
</evidence>
<evidence type="ECO:0000313" key="11">
    <source>
        <dbReference type="EMBL" id="MBM7644793.1"/>
    </source>
</evidence>
<feature type="transmembrane region" description="Helical" evidence="10">
    <location>
        <begin position="294"/>
        <end position="314"/>
    </location>
</feature>
<reference evidence="11 12" key="1">
    <citation type="submission" date="2021-01" db="EMBL/GenBank/DDBJ databases">
        <title>Genomic Encyclopedia of Type Strains, Phase IV (KMG-IV): sequencing the most valuable type-strain genomes for metagenomic binning, comparative biology and taxonomic classification.</title>
        <authorList>
            <person name="Goeker M."/>
        </authorList>
    </citation>
    <scope>NUCLEOTIDE SEQUENCE [LARGE SCALE GENOMIC DNA]</scope>
    <source>
        <strain evidence="11 12">DSM 28236</strain>
    </source>
</reference>
<accession>A0ABS2PXL8</accession>
<proteinExistence type="inferred from homology"/>
<name>A0ABS2PXL8_9BACL</name>
<feature type="transmembrane region" description="Helical" evidence="10">
    <location>
        <begin position="41"/>
        <end position="59"/>
    </location>
</feature>
<feature type="transmembrane region" description="Helical" evidence="10">
    <location>
        <begin position="329"/>
        <end position="355"/>
    </location>
</feature>
<evidence type="ECO:0000256" key="2">
    <source>
        <dbReference type="ARBA" id="ARBA00007819"/>
    </source>
</evidence>
<dbReference type="Proteomes" id="UP000808914">
    <property type="component" value="Unassembled WGS sequence"/>
</dbReference>
<feature type="transmembrane region" description="Helical" evidence="10">
    <location>
        <begin position="260"/>
        <end position="287"/>
    </location>
</feature>
<evidence type="ECO:0000256" key="6">
    <source>
        <dbReference type="ARBA" id="ARBA00022969"/>
    </source>
</evidence>
<dbReference type="InterPro" id="IPR014227">
    <property type="entry name" value="YtvI-like"/>
</dbReference>
<evidence type="ECO:0000256" key="9">
    <source>
        <dbReference type="ARBA" id="ARBA00023136"/>
    </source>
</evidence>
<keyword evidence="6" id="KW-0749">Sporulation</keyword>
<evidence type="ECO:0000256" key="8">
    <source>
        <dbReference type="ARBA" id="ARBA00023026"/>
    </source>
</evidence>
<evidence type="ECO:0000313" key="12">
    <source>
        <dbReference type="Proteomes" id="UP000808914"/>
    </source>
</evidence>
<evidence type="ECO:0000256" key="1">
    <source>
        <dbReference type="ARBA" id="ARBA00004141"/>
    </source>
</evidence>
<keyword evidence="9 10" id="KW-0472">Membrane</keyword>
<feature type="transmembrane region" description="Helical" evidence="10">
    <location>
        <begin position="235"/>
        <end position="254"/>
    </location>
</feature>
<evidence type="ECO:0000256" key="7">
    <source>
        <dbReference type="ARBA" id="ARBA00022989"/>
    </source>
</evidence>
<organism evidence="11 12">
    <name type="scientific">Scopulibacillus daqui</name>
    <dbReference type="NCBI Taxonomy" id="1469162"/>
    <lineage>
        <taxon>Bacteria</taxon>
        <taxon>Bacillati</taxon>
        <taxon>Bacillota</taxon>
        <taxon>Bacilli</taxon>
        <taxon>Bacillales</taxon>
        <taxon>Sporolactobacillaceae</taxon>
        <taxon>Scopulibacillus</taxon>
    </lineage>
</organism>
<evidence type="ECO:0000256" key="3">
    <source>
        <dbReference type="ARBA" id="ARBA00009773"/>
    </source>
</evidence>
<feature type="transmembrane region" description="Helical" evidence="10">
    <location>
        <begin position="12"/>
        <end position="35"/>
    </location>
</feature>
<dbReference type="Pfam" id="PF01594">
    <property type="entry name" value="AI-2E_transport"/>
    <property type="match status" value="1"/>
</dbReference>
<keyword evidence="7 10" id="KW-1133">Transmembrane helix</keyword>
<comment type="subcellular location">
    <subcellularLocation>
        <location evidence="1">Membrane</location>
        <topology evidence="1">Multi-pass membrane protein</topology>
    </subcellularLocation>
</comment>
<comment type="similarity">
    <text evidence="3">Belongs to the autoinducer-2 exporter (AI-2E) (TC 2.A.86) family.</text>
</comment>
<comment type="caution">
    <text evidence="11">The sequence shown here is derived from an EMBL/GenBank/DDBJ whole genome shotgun (WGS) entry which is preliminary data.</text>
</comment>
<dbReference type="InterPro" id="IPR036716">
    <property type="entry name" value="Pest_crys_N_sf"/>
</dbReference>
<feature type="transmembrane region" description="Helical" evidence="10">
    <location>
        <begin position="71"/>
        <end position="94"/>
    </location>
</feature>
<keyword evidence="5 10" id="KW-0812">Transmembrane</keyword>
<gene>
    <name evidence="11" type="ORF">JOD45_001000</name>
</gene>
<dbReference type="SUPFAM" id="SSF56849">
    <property type="entry name" value="delta-Endotoxin (insectocide), N-terminal domain"/>
    <property type="match status" value="1"/>
</dbReference>
<sequence length="380" mass="42940">MNQYTNQILRYIYILFRLAFVVFIIFLIGLCLYYAGKLAYPFLIALVISFLLNPIVDTFEKKAKMPRGLAAFFAIILIFGLIFGLIFLIVFQMINGLTYLTAIVPSHVEKLIEYIQAYFFSQILPLWKHITHLFNHLNAVHQQAIQNNIKDMGEKAGNSLAELGTSLISWLSSFIISLPNILTASVFILLATFFITKDWHKNAYFLKSKLTPKVTSCLKLVYDDLRKAFFGFFRAQLTLIAITGMIVLMGLFIMKIDHAFTIGMISAGVDLLPYLGIGFIFFPWIIYEFFTGHYYLTIGLSILFSSVIIGRQILEPKILSSSIGLDPLLTLIAMFIAFKLFGFLGLILGPVSLVVSKSLVQANVIHDIWSFIIGNDSTET</sequence>
<comment type="similarity">
    <text evidence="2">Belongs to the delta endotoxin family.</text>
</comment>
<keyword evidence="4" id="KW-0800">Toxin</keyword>
<dbReference type="EMBL" id="JAFBER010000004">
    <property type="protein sequence ID" value="MBM7644793.1"/>
    <property type="molecule type" value="Genomic_DNA"/>
</dbReference>
<dbReference type="RefSeq" id="WP_205002747.1">
    <property type="nucleotide sequence ID" value="NZ_JAFBER010000004.1"/>
</dbReference>
<protein>
    <submittedName>
        <fullName evidence="11">Sporulation integral membrane protein YtvI</fullName>
    </submittedName>
</protein>
<dbReference type="InterPro" id="IPR002549">
    <property type="entry name" value="AI-2E-like"/>
</dbReference>
<evidence type="ECO:0000256" key="4">
    <source>
        <dbReference type="ARBA" id="ARBA00022656"/>
    </source>
</evidence>
<keyword evidence="8" id="KW-0843">Virulence</keyword>
<evidence type="ECO:0000256" key="10">
    <source>
        <dbReference type="SAM" id="Phobius"/>
    </source>
</evidence>
<keyword evidence="12" id="KW-1185">Reference proteome</keyword>
<feature type="transmembrane region" description="Helical" evidence="10">
    <location>
        <begin position="167"/>
        <end position="195"/>
    </location>
</feature>
<dbReference type="PANTHER" id="PTHR21716:SF68">
    <property type="entry name" value="TRANSPORT PROTEIN YTVI-RELATED"/>
    <property type="match status" value="1"/>
</dbReference>
<dbReference type="NCBIfam" id="TIGR02872">
    <property type="entry name" value="spore_ytvI"/>
    <property type="match status" value="1"/>
</dbReference>
<dbReference type="PANTHER" id="PTHR21716">
    <property type="entry name" value="TRANSMEMBRANE PROTEIN"/>
    <property type="match status" value="1"/>
</dbReference>